<dbReference type="STRING" id="62708.A0A420HCH0"/>
<evidence type="ECO:0000313" key="4">
    <source>
        <dbReference type="Proteomes" id="UP000283383"/>
    </source>
</evidence>
<feature type="compositionally biased region" description="Basic and acidic residues" evidence="1">
    <location>
        <begin position="195"/>
        <end position="204"/>
    </location>
</feature>
<gene>
    <name evidence="3" type="ORF">GcM3_204051</name>
</gene>
<dbReference type="AlphaFoldDB" id="A0A420HCH0"/>
<evidence type="ECO:0000313" key="3">
    <source>
        <dbReference type="EMBL" id="RKF55095.1"/>
    </source>
</evidence>
<feature type="region of interest" description="Disordered" evidence="1">
    <location>
        <begin position="183"/>
        <end position="204"/>
    </location>
</feature>
<evidence type="ECO:0000256" key="1">
    <source>
        <dbReference type="SAM" id="MobiDB-lite"/>
    </source>
</evidence>
<accession>A0A420HCH0</accession>
<keyword evidence="4" id="KW-1185">Reference proteome</keyword>
<reference evidence="3 4" key="1">
    <citation type="journal article" date="2018" name="BMC Genomics">
        <title>Comparative genome analyses reveal sequence features reflecting distinct modes of host-adaptation between dicot and monocot powdery mildew.</title>
        <authorList>
            <person name="Wu Y."/>
            <person name="Ma X."/>
            <person name="Pan Z."/>
            <person name="Kale S.D."/>
            <person name="Song Y."/>
            <person name="King H."/>
            <person name="Zhang Q."/>
            <person name="Presley C."/>
            <person name="Deng X."/>
            <person name="Wei C.I."/>
            <person name="Xiao S."/>
        </authorList>
    </citation>
    <scope>NUCLEOTIDE SEQUENCE [LARGE SCALE GENOMIC DNA]</scope>
    <source>
        <strain evidence="3">UMSG3</strain>
    </source>
</reference>
<sequence>MRDRRWREAIEDSLESLTANKTWEVVDKPEDANLVSTKWVFKTKRLPDVSEGKVLKLNRSLEGLKQSGRVWNRCISKSFKDFGLLPTLADTSVFVSKDKALIVALYVDDLLIFSSDPTRIKELKNYLLDRFRVRDMGTAPLILSISITRDRENKKITLDQEHYIRNLMEKYDISDDNARRISTPASSHESLLPKTSKEIEAEAD</sequence>
<dbReference type="EMBL" id="MCBQ01020438">
    <property type="protein sequence ID" value="RKF55095.1"/>
    <property type="molecule type" value="Genomic_DNA"/>
</dbReference>
<dbReference type="Pfam" id="PF07727">
    <property type="entry name" value="RVT_2"/>
    <property type="match status" value="1"/>
</dbReference>
<dbReference type="InterPro" id="IPR043502">
    <property type="entry name" value="DNA/RNA_pol_sf"/>
</dbReference>
<evidence type="ECO:0000259" key="2">
    <source>
        <dbReference type="Pfam" id="PF07727"/>
    </source>
</evidence>
<feature type="non-terminal residue" evidence="3">
    <location>
        <position position="204"/>
    </location>
</feature>
<name>A0A420HCH0_9PEZI</name>
<proteinExistence type="predicted"/>
<dbReference type="InterPro" id="IPR013103">
    <property type="entry name" value="RVT_2"/>
</dbReference>
<dbReference type="Proteomes" id="UP000283383">
    <property type="component" value="Unassembled WGS sequence"/>
</dbReference>
<feature type="domain" description="Reverse transcriptase Ty1/copia-type" evidence="2">
    <location>
        <begin position="49"/>
        <end position="181"/>
    </location>
</feature>
<organism evidence="3 4">
    <name type="scientific">Golovinomyces cichoracearum</name>
    <dbReference type="NCBI Taxonomy" id="62708"/>
    <lineage>
        <taxon>Eukaryota</taxon>
        <taxon>Fungi</taxon>
        <taxon>Dikarya</taxon>
        <taxon>Ascomycota</taxon>
        <taxon>Pezizomycotina</taxon>
        <taxon>Leotiomycetes</taxon>
        <taxon>Erysiphales</taxon>
        <taxon>Erysiphaceae</taxon>
        <taxon>Golovinomyces</taxon>
    </lineage>
</organism>
<comment type="caution">
    <text evidence="3">The sequence shown here is derived from an EMBL/GenBank/DDBJ whole genome shotgun (WGS) entry which is preliminary data.</text>
</comment>
<protein>
    <submittedName>
        <fullName evidence="3">Retrovirus-related Pol polyprotein from transposon TNT 1-94</fullName>
    </submittedName>
</protein>
<dbReference type="SUPFAM" id="SSF56672">
    <property type="entry name" value="DNA/RNA polymerases"/>
    <property type="match status" value="1"/>
</dbReference>